<dbReference type="OrthoDB" id="10567003at2759"/>
<accession>A0A6A5RE41</accession>
<protein>
    <submittedName>
        <fullName evidence="1">Uncharacterized protein</fullName>
    </submittedName>
</protein>
<evidence type="ECO:0000313" key="2">
    <source>
        <dbReference type="Proteomes" id="UP000800082"/>
    </source>
</evidence>
<evidence type="ECO:0000313" key="1">
    <source>
        <dbReference type="EMBL" id="KAF1925669.1"/>
    </source>
</evidence>
<keyword evidence="2" id="KW-1185">Reference proteome</keyword>
<dbReference type="Proteomes" id="UP000800082">
    <property type="component" value="Unassembled WGS sequence"/>
</dbReference>
<name>A0A6A5RE41_9PLEO</name>
<dbReference type="RefSeq" id="XP_033445921.1">
    <property type="nucleotide sequence ID" value="XM_033588440.1"/>
</dbReference>
<gene>
    <name evidence="1" type="ORF">M421DRAFT_235120</name>
</gene>
<reference evidence="1" key="1">
    <citation type="journal article" date="2020" name="Stud. Mycol.">
        <title>101 Dothideomycetes genomes: a test case for predicting lifestyles and emergence of pathogens.</title>
        <authorList>
            <person name="Haridas S."/>
            <person name="Albert R."/>
            <person name="Binder M."/>
            <person name="Bloem J."/>
            <person name="Labutti K."/>
            <person name="Salamov A."/>
            <person name="Andreopoulos B."/>
            <person name="Baker S."/>
            <person name="Barry K."/>
            <person name="Bills G."/>
            <person name="Bluhm B."/>
            <person name="Cannon C."/>
            <person name="Castanera R."/>
            <person name="Culley D."/>
            <person name="Daum C."/>
            <person name="Ezra D."/>
            <person name="Gonzalez J."/>
            <person name="Henrissat B."/>
            <person name="Kuo A."/>
            <person name="Liang C."/>
            <person name="Lipzen A."/>
            <person name="Lutzoni F."/>
            <person name="Magnuson J."/>
            <person name="Mondo S."/>
            <person name="Nolan M."/>
            <person name="Ohm R."/>
            <person name="Pangilinan J."/>
            <person name="Park H.-J."/>
            <person name="Ramirez L."/>
            <person name="Alfaro M."/>
            <person name="Sun H."/>
            <person name="Tritt A."/>
            <person name="Yoshinaga Y."/>
            <person name="Zwiers L.-H."/>
            <person name="Turgeon B."/>
            <person name="Goodwin S."/>
            <person name="Spatafora J."/>
            <person name="Crous P."/>
            <person name="Grigoriev I."/>
        </authorList>
    </citation>
    <scope>NUCLEOTIDE SEQUENCE</scope>
    <source>
        <strain evidence="1">CBS 183.55</strain>
    </source>
</reference>
<proteinExistence type="predicted"/>
<dbReference type="AlphaFoldDB" id="A0A6A5RE41"/>
<dbReference type="GeneID" id="54346087"/>
<organism evidence="1 2">
    <name type="scientific">Didymella exigua CBS 183.55</name>
    <dbReference type="NCBI Taxonomy" id="1150837"/>
    <lineage>
        <taxon>Eukaryota</taxon>
        <taxon>Fungi</taxon>
        <taxon>Dikarya</taxon>
        <taxon>Ascomycota</taxon>
        <taxon>Pezizomycotina</taxon>
        <taxon>Dothideomycetes</taxon>
        <taxon>Pleosporomycetidae</taxon>
        <taxon>Pleosporales</taxon>
        <taxon>Pleosporineae</taxon>
        <taxon>Didymellaceae</taxon>
        <taxon>Didymella</taxon>
    </lineage>
</organism>
<dbReference type="EMBL" id="ML978982">
    <property type="protein sequence ID" value="KAF1925669.1"/>
    <property type="molecule type" value="Genomic_DNA"/>
</dbReference>
<sequence>MNFARHFSANVFFVQRPHKRSWHRQLFVTNQGLVQHDMASTEAQIFIVHRSFNPSGAYVDSWLSNFYADLSSVQHCAQRVRDDVENDGAEAINTDGAFSFTMTYPSYTCDISIHPLLLPEHMQPNCGYVVCWTCWPSHLVASLCPVDRDLVSRFTGDEARGHAAALAYHSSHQSAGVDSHLTVVHNQCGLPRRFGESEAHTHFTIEVFRRSVILGEVQDRTEDLGVMSLKESLSW</sequence>